<feature type="coiled-coil region" evidence="1">
    <location>
        <begin position="231"/>
        <end position="265"/>
    </location>
</feature>
<sequence length="427" mass="49194">MLQYIQNNLLKNIGSYKRKSLFSSNNDETKEQWLLFKWLLFLFCFLKSTDKKETIIITKMSEAEGETAQKKVIKARPKDKQRSMFDFELILHNGENKLTIRGRDIYSKRLFVATFNQEKLILCGFHPKQTLPQIIEILEVAINETDVKAIKLSIGLQNNRKQSFFFYTLSLSLICRKQSESKKKGFTTGNEVNLRSEYQSGDKLCLGIEHNVQLYKMSYGLLLSEISQTEVQLLQEIVKDLRVENQQLREEVTKTTNDFHKFKEESQKQKNWKLVIGIQVQTVGIIGMFLLHSIPFFRSKTIFEKVGVIHIQCIYSNRLWNVCILNTAADTFELQSNQKDLTIKKAGVYRLQASVSTYGQTNKSAQLQINGGVVAMGYSYTSGTNEYQQITLNHVARLQVNAVVAVYTYQAHNTQTCNSLIIERLSD</sequence>
<dbReference type="EMBL" id="ASPP01000439">
    <property type="protein sequence ID" value="ETO36648.1"/>
    <property type="molecule type" value="Genomic_DNA"/>
</dbReference>
<name>X6PEW6_RETFI</name>
<dbReference type="Proteomes" id="UP000023152">
    <property type="component" value="Unassembled WGS sequence"/>
</dbReference>
<keyword evidence="3" id="KW-1185">Reference proteome</keyword>
<evidence type="ECO:0000256" key="1">
    <source>
        <dbReference type="SAM" id="Coils"/>
    </source>
</evidence>
<dbReference type="Gene3D" id="2.60.120.40">
    <property type="match status" value="1"/>
</dbReference>
<reference evidence="2 3" key="1">
    <citation type="journal article" date="2013" name="Curr. Biol.">
        <title>The Genome of the Foraminiferan Reticulomyxa filosa.</title>
        <authorList>
            <person name="Glockner G."/>
            <person name="Hulsmann N."/>
            <person name="Schleicher M."/>
            <person name="Noegel A.A."/>
            <person name="Eichinger L."/>
            <person name="Gallinger C."/>
            <person name="Pawlowski J."/>
            <person name="Sierra R."/>
            <person name="Euteneuer U."/>
            <person name="Pillet L."/>
            <person name="Moustafa A."/>
            <person name="Platzer M."/>
            <person name="Groth M."/>
            <person name="Szafranski K."/>
            <person name="Schliwa M."/>
        </authorList>
    </citation>
    <scope>NUCLEOTIDE SEQUENCE [LARGE SCALE GENOMIC DNA]</scope>
</reference>
<protein>
    <submittedName>
        <fullName evidence="2">Uncharacterized protein</fullName>
    </submittedName>
</protein>
<evidence type="ECO:0000313" key="3">
    <source>
        <dbReference type="Proteomes" id="UP000023152"/>
    </source>
</evidence>
<keyword evidence="1" id="KW-0175">Coiled coil</keyword>
<comment type="caution">
    <text evidence="2">The sequence shown here is derived from an EMBL/GenBank/DDBJ whole genome shotgun (WGS) entry which is preliminary data.</text>
</comment>
<evidence type="ECO:0000313" key="2">
    <source>
        <dbReference type="EMBL" id="ETO36648.1"/>
    </source>
</evidence>
<dbReference type="InterPro" id="IPR008983">
    <property type="entry name" value="Tumour_necrosis_fac-like_dom"/>
</dbReference>
<dbReference type="AlphaFoldDB" id="X6PEW6"/>
<proteinExistence type="predicted"/>
<gene>
    <name evidence="2" type="ORF">RFI_00412</name>
</gene>
<organism evidence="2 3">
    <name type="scientific">Reticulomyxa filosa</name>
    <dbReference type="NCBI Taxonomy" id="46433"/>
    <lineage>
        <taxon>Eukaryota</taxon>
        <taxon>Sar</taxon>
        <taxon>Rhizaria</taxon>
        <taxon>Retaria</taxon>
        <taxon>Foraminifera</taxon>
        <taxon>Monothalamids</taxon>
        <taxon>Reticulomyxidae</taxon>
        <taxon>Reticulomyxa</taxon>
    </lineage>
</organism>
<accession>X6PEW6</accession>